<accession>A0ABY4X140</accession>
<keyword evidence="6" id="KW-0326">Glycosidase</keyword>
<dbReference type="PRINTS" id="PR00735">
    <property type="entry name" value="GLHYDRLASE8"/>
</dbReference>
<evidence type="ECO:0000313" key="10">
    <source>
        <dbReference type="Proteomes" id="UP001056255"/>
    </source>
</evidence>
<dbReference type="Pfam" id="PF01270">
    <property type="entry name" value="Glyco_hydro_8"/>
    <property type="match status" value="1"/>
</dbReference>
<keyword evidence="10" id="KW-1185">Reference proteome</keyword>
<evidence type="ECO:0000256" key="3">
    <source>
        <dbReference type="ARBA" id="ARBA00012601"/>
    </source>
</evidence>
<proteinExistence type="inferred from homology"/>
<dbReference type="EC" id="3.2.1.4" evidence="3"/>
<dbReference type="SUPFAM" id="SSF48208">
    <property type="entry name" value="Six-hairpin glycosidases"/>
    <property type="match status" value="1"/>
</dbReference>
<evidence type="ECO:0000256" key="8">
    <source>
        <dbReference type="SAM" id="SignalP"/>
    </source>
</evidence>
<keyword evidence="7" id="KW-0119">Carbohydrate metabolism</keyword>
<comment type="catalytic activity">
    <reaction evidence="1">
        <text>Endohydrolysis of (1-&gt;4)-beta-D-glucosidic linkages in cellulose, lichenin and cereal beta-D-glucans.</text>
        <dbReference type="EC" id="3.2.1.4"/>
    </reaction>
</comment>
<keyword evidence="5" id="KW-0136">Cellulose degradation</keyword>
<dbReference type="EMBL" id="CP082276">
    <property type="protein sequence ID" value="USH04932.1"/>
    <property type="molecule type" value="Genomic_DNA"/>
</dbReference>
<name>A0ABY4X140_9GAMM</name>
<evidence type="ECO:0000256" key="6">
    <source>
        <dbReference type="ARBA" id="ARBA00023295"/>
    </source>
</evidence>
<sequence>MNHALTSGLGLALFSLCSASHASASCDIDYEMWRVFKTSYISSDGRVIDNGNKGISHSEGQGYGMLIAEYFNDEDSFQKLWAWTKANLQREKDGLFSWKWQPQKPHIPDENNASDGDLIIAWALFRAHQRWPNSGYGSSAKKIATELRNTHIKKVADEYILMPGAYGFSFEQRTVTNLGYWVYPALNDFSRYSEKWSALSDSGLEILNLNLRGKDLLVSDWVENRSGQWQPAQGFPSTFSYSSYRIPLYLVWGNYSHRINQNYLRWLTKENTAWVDVLSDEEADYPPPAGAQAIAQLVALSNYRNTKGKTITVKPTGEDYYSDSLVLLAHIAYQERICR</sequence>
<keyword evidence="4" id="KW-0378">Hydrolase</keyword>
<evidence type="ECO:0000256" key="2">
    <source>
        <dbReference type="ARBA" id="ARBA00009209"/>
    </source>
</evidence>
<comment type="similarity">
    <text evidence="2">Belongs to the glycosyl hydrolase 8 (cellulase D) family.</text>
</comment>
<dbReference type="Proteomes" id="UP001056255">
    <property type="component" value="Chromosome II"/>
</dbReference>
<organism evidence="9 10">
    <name type="scientific">Grimontia kaedaensis</name>
    <dbReference type="NCBI Taxonomy" id="2872157"/>
    <lineage>
        <taxon>Bacteria</taxon>
        <taxon>Pseudomonadati</taxon>
        <taxon>Pseudomonadota</taxon>
        <taxon>Gammaproteobacteria</taxon>
        <taxon>Vibrionales</taxon>
        <taxon>Vibrionaceae</taxon>
        <taxon>Grimontia</taxon>
    </lineage>
</organism>
<dbReference type="RefSeq" id="WP_251881214.1">
    <property type="nucleotide sequence ID" value="NZ_CP082276.1"/>
</dbReference>
<keyword evidence="7" id="KW-0624">Polysaccharide degradation</keyword>
<dbReference type="InterPro" id="IPR002037">
    <property type="entry name" value="Glyco_hydro_8"/>
</dbReference>
<evidence type="ECO:0000256" key="4">
    <source>
        <dbReference type="ARBA" id="ARBA00022801"/>
    </source>
</evidence>
<evidence type="ECO:0000256" key="7">
    <source>
        <dbReference type="ARBA" id="ARBA00023326"/>
    </source>
</evidence>
<reference evidence="9" key="1">
    <citation type="submission" date="2021-08" db="EMBL/GenBank/DDBJ databases">
        <authorList>
            <person name="Sakaguchi M."/>
            <person name="Kikuchi T."/>
            <person name="Urbanczyk H."/>
        </authorList>
    </citation>
    <scope>NUCLEOTIDE SEQUENCE</scope>
    <source>
        <strain evidence="9">020920N</strain>
    </source>
</reference>
<evidence type="ECO:0000256" key="1">
    <source>
        <dbReference type="ARBA" id="ARBA00000966"/>
    </source>
</evidence>
<dbReference type="Gene3D" id="1.50.10.10">
    <property type="match status" value="1"/>
</dbReference>
<gene>
    <name evidence="9" type="ORF">K6Q96_16950</name>
</gene>
<evidence type="ECO:0000313" key="9">
    <source>
        <dbReference type="EMBL" id="USH04932.1"/>
    </source>
</evidence>
<dbReference type="InterPro" id="IPR008928">
    <property type="entry name" value="6-hairpin_glycosidase_sf"/>
</dbReference>
<feature type="signal peptide" evidence="8">
    <location>
        <begin position="1"/>
        <end position="24"/>
    </location>
</feature>
<dbReference type="InterPro" id="IPR012341">
    <property type="entry name" value="6hp_glycosidase-like_sf"/>
</dbReference>
<feature type="chain" id="PRO_5045818162" description="cellulase" evidence="8">
    <location>
        <begin position="25"/>
        <end position="339"/>
    </location>
</feature>
<protein>
    <recommendedName>
        <fullName evidence="3">cellulase</fullName>
        <ecNumber evidence="3">3.2.1.4</ecNumber>
    </recommendedName>
</protein>
<evidence type="ECO:0000256" key="5">
    <source>
        <dbReference type="ARBA" id="ARBA00023001"/>
    </source>
</evidence>
<keyword evidence="8" id="KW-0732">Signal</keyword>